<comment type="caution">
    <text evidence="2">The sequence shown here is derived from an EMBL/GenBank/DDBJ whole genome shotgun (WGS) entry which is preliminary data.</text>
</comment>
<dbReference type="EMBL" id="JAUSXV010000001">
    <property type="protein sequence ID" value="MDQ0645836.1"/>
    <property type="molecule type" value="Genomic_DNA"/>
</dbReference>
<keyword evidence="1" id="KW-1133">Transmembrane helix</keyword>
<keyword evidence="1" id="KW-0472">Membrane</keyword>
<evidence type="ECO:0000313" key="3">
    <source>
        <dbReference type="Proteomes" id="UP001244427"/>
    </source>
</evidence>
<dbReference type="AlphaFoldDB" id="A0AAW8EQP8"/>
<name>A0AAW8EQP8_9MICO</name>
<dbReference type="RefSeq" id="WP_307292275.1">
    <property type="nucleotide sequence ID" value="NZ_JAUSXV010000001.1"/>
</dbReference>
<evidence type="ECO:0000313" key="2">
    <source>
        <dbReference type="EMBL" id="MDQ0645836.1"/>
    </source>
</evidence>
<gene>
    <name evidence="2" type="ORF">QFZ53_000032</name>
</gene>
<organism evidence="2 3">
    <name type="scientific">Microbacterium natoriense</name>
    <dbReference type="NCBI Taxonomy" id="284570"/>
    <lineage>
        <taxon>Bacteria</taxon>
        <taxon>Bacillati</taxon>
        <taxon>Actinomycetota</taxon>
        <taxon>Actinomycetes</taxon>
        <taxon>Micrococcales</taxon>
        <taxon>Microbacteriaceae</taxon>
        <taxon>Microbacterium</taxon>
    </lineage>
</organism>
<reference evidence="2 3" key="1">
    <citation type="submission" date="2023-07" db="EMBL/GenBank/DDBJ databases">
        <title>Comparative genomics of wheat-associated soil bacteria to identify genetic determinants of phenazine resistance.</title>
        <authorList>
            <person name="Mouncey N."/>
        </authorList>
    </citation>
    <scope>NUCLEOTIDE SEQUENCE [LARGE SCALE GENOMIC DNA]</scope>
    <source>
        <strain evidence="2 3">W4I9-1</strain>
    </source>
</reference>
<keyword evidence="1" id="KW-0812">Transmembrane</keyword>
<proteinExistence type="predicted"/>
<dbReference type="Proteomes" id="UP001244427">
    <property type="component" value="Unassembled WGS sequence"/>
</dbReference>
<sequence>MSKNRHRGLTAFLTMLVLLTLPIVAFAFAVQVAPKVHADGSCTGIGFGCTPSPHDGLLLVGFLFGLPALLATVAIGALLNTVFLKRSRWHGIVIGLLSTLIAIALVIAAVAAYLTITGALRWP</sequence>
<protein>
    <submittedName>
        <fullName evidence="2">Uncharacterized protein</fullName>
    </submittedName>
</protein>
<keyword evidence="3" id="KW-1185">Reference proteome</keyword>
<feature type="transmembrane region" description="Helical" evidence="1">
    <location>
        <begin position="91"/>
        <end position="116"/>
    </location>
</feature>
<accession>A0AAW8EQP8</accession>
<feature type="transmembrane region" description="Helical" evidence="1">
    <location>
        <begin position="57"/>
        <end position="79"/>
    </location>
</feature>
<evidence type="ECO:0000256" key="1">
    <source>
        <dbReference type="SAM" id="Phobius"/>
    </source>
</evidence>